<dbReference type="EMBL" id="FN654883">
    <property type="protein sequence ID" value="CBY37009.1"/>
    <property type="molecule type" value="Genomic_DNA"/>
</dbReference>
<accession>E4WZT3</accession>
<dbReference type="InParanoid" id="E4WZT3"/>
<evidence type="ECO:0000313" key="2">
    <source>
        <dbReference type="EMBL" id="CBY37009.1"/>
    </source>
</evidence>
<dbReference type="Proteomes" id="UP000001307">
    <property type="component" value="Unassembled WGS sequence"/>
</dbReference>
<keyword evidence="3" id="KW-1185">Reference proteome</keyword>
<gene>
    <name evidence="1" type="ORF">GSOID_T00013448001</name>
    <name evidence="2" type="ORF">GSOID_T00030074001</name>
</gene>
<protein>
    <submittedName>
        <fullName evidence="1">Uncharacterized protein</fullName>
    </submittedName>
</protein>
<dbReference type="OrthoDB" id="10413008at2759"/>
<dbReference type="EMBL" id="FN653019">
    <property type="protein sequence ID" value="CBY22679.1"/>
    <property type="molecule type" value="Genomic_DNA"/>
</dbReference>
<dbReference type="AlphaFoldDB" id="E4WZT3"/>
<dbReference type="Proteomes" id="UP000011014">
    <property type="component" value="Unassembled WGS sequence"/>
</dbReference>
<proteinExistence type="predicted"/>
<sequence>MEIAMMQLYEDGPIKLHRLDVALELFGRLKPVKRMNPKDKIIFLEEIRYHLEKRWPTRSMMKLYISGTSNLYFKVNKLASAN</sequence>
<evidence type="ECO:0000313" key="3">
    <source>
        <dbReference type="Proteomes" id="UP000001307"/>
    </source>
</evidence>
<evidence type="ECO:0000313" key="1">
    <source>
        <dbReference type="EMBL" id="CBY22679.1"/>
    </source>
</evidence>
<name>E4WZT3_OIKDI</name>
<organism evidence="1">
    <name type="scientific">Oikopleura dioica</name>
    <name type="common">Tunicate</name>
    <dbReference type="NCBI Taxonomy" id="34765"/>
    <lineage>
        <taxon>Eukaryota</taxon>
        <taxon>Metazoa</taxon>
        <taxon>Chordata</taxon>
        <taxon>Tunicata</taxon>
        <taxon>Appendicularia</taxon>
        <taxon>Copelata</taxon>
        <taxon>Oikopleuridae</taxon>
        <taxon>Oikopleura</taxon>
    </lineage>
</organism>
<reference evidence="1" key="1">
    <citation type="journal article" date="2010" name="Science">
        <title>Plasticity of animal genome architecture unmasked by rapid evolution of a pelagic tunicate.</title>
        <authorList>
            <person name="Denoeud F."/>
            <person name="Henriet S."/>
            <person name="Mungpakdee S."/>
            <person name="Aury J.M."/>
            <person name="Da Silva C."/>
            <person name="Brinkmann H."/>
            <person name="Mikhaleva J."/>
            <person name="Olsen L.C."/>
            <person name="Jubin C."/>
            <person name="Canestro C."/>
            <person name="Bouquet J.M."/>
            <person name="Danks G."/>
            <person name="Poulain J."/>
            <person name="Campsteijn C."/>
            <person name="Adamski M."/>
            <person name="Cross I."/>
            <person name="Yadetie F."/>
            <person name="Muffato M."/>
            <person name="Louis A."/>
            <person name="Butcher S."/>
            <person name="Tsagkogeorga G."/>
            <person name="Konrad A."/>
            <person name="Singh S."/>
            <person name="Jensen M.F."/>
            <person name="Cong E.H."/>
            <person name="Eikeseth-Otteraa H."/>
            <person name="Noel B."/>
            <person name="Anthouard V."/>
            <person name="Porcel B.M."/>
            <person name="Kachouri-Lafond R."/>
            <person name="Nishino A."/>
            <person name="Ugolini M."/>
            <person name="Chourrout P."/>
            <person name="Nishida H."/>
            <person name="Aasland R."/>
            <person name="Huzurbazar S."/>
            <person name="Westhof E."/>
            <person name="Delsuc F."/>
            <person name="Lehrach H."/>
            <person name="Reinhardt R."/>
            <person name="Weissenbach J."/>
            <person name="Roy S.W."/>
            <person name="Artiguenave F."/>
            <person name="Postlethwait J.H."/>
            <person name="Manak J.R."/>
            <person name="Thompson E.M."/>
            <person name="Jaillon O."/>
            <person name="Du Pasquier L."/>
            <person name="Boudinot P."/>
            <person name="Liberles D.A."/>
            <person name="Volff J.N."/>
            <person name="Philippe H."/>
            <person name="Lenhard B."/>
            <person name="Roest Crollius H."/>
            <person name="Wincker P."/>
            <person name="Chourrout D."/>
        </authorList>
    </citation>
    <scope>NUCLEOTIDE SEQUENCE [LARGE SCALE GENOMIC DNA]</scope>
</reference>